<reference evidence="1 2" key="1">
    <citation type="journal article" date="2019" name="Commun. Biol.">
        <title>The bagworm genome reveals a unique fibroin gene that provides high tensile strength.</title>
        <authorList>
            <person name="Kono N."/>
            <person name="Nakamura H."/>
            <person name="Ohtoshi R."/>
            <person name="Tomita M."/>
            <person name="Numata K."/>
            <person name="Arakawa K."/>
        </authorList>
    </citation>
    <scope>NUCLEOTIDE SEQUENCE [LARGE SCALE GENOMIC DNA]</scope>
</reference>
<evidence type="ECO:0000313" key="1">
    <source>
        <dbReference type="EMBL" id="GBP95371.1"/>
    </source>
</evidence>
<gene>
    <name evidence="1" type="ORF">EVAR_67614_1</name>
</gene>
<protein>
    <recommendedName>
        <fullName evidence="3">Reverse transcriptase domain-containing protein</fullName>
    </recommendedName>
</protein>
<keyword evidence="2" id="KW-1185">Reference proteome</keyword>
<evidence type="ECO:0008006" key="3">
    <source>
        <dbReference type="Google" id="ProtNLM"/>
    </source>
</evidence>
<dbReference type="AlphaFoldDB" id="A0A4C2A336"/>
<accession>A0A4C2A336</accession>
<dbReference type="OrthoDB" id="414730at2759"/>
<evidence type="ECO:0000313" key="2">
    <source>
        <dbReference type="Proteomes" id="UP000299102"/>
    </source>
</evidence>
<proteinExistence type="predicted"/>
<organism evidence="1 2">
    <name type="scientific">Eumeta variegata</name>
    <name type="common">Bagworm moth</name>
    <name type="synonym">Eumeta japonica</name>
    <dbReference type="NCBI Taxonomy" id="151549"/>
    <lineage>
        <taxon>Eukaryota</taxon>
        <taxon>Metazoa</taxon>
        <taxon>Ecdysozoa</taxon>
        <taxon>Arthropoda</taxon>
        <taxon>Hexapoda</taxon>
        <taxon>Insecta</taxon>
        <taxon>Pterygota</taxon>
        <taxon>Neoptera</taxon>
        <taxon>Endopterygota</taxon>
        <taxon>Lepidoptera</taxon>
        <taxon>Glossata</taxon>
        <taxon>Ditrysia</taxon>
        <taxon>Tineoidea</taxon>
        <taxon>Psychidae</taxon>
        <taxon>Oiketicinae</taxon>
        <taxon>Eumeta</taxon>
    </lineage>
</organism>
<name>A0A4C2A336_EUMVA</name>
<comment type="caution">
    <text evidence="1">The sequence shown here is derived from an EMBL/GenBank/DDBJ whole genome shotgun (WGS) entry which is preliminary data.</text>
</comment>
<dbReference type="Proteomes" id="UP000299102">
    <property type="component" value="Unassembled WGS sequence"/>
</dbReference>
<dbReference type="EMBL" id="BGZK01002618">
    <property type="protein sequence ID" value="GBP95371.1"/>
    <property type="molecule type" value="Genomic_DNA"/>
</dbReference>
<sequence length="164" mass="18467">MGPESTRYGLYSRTDKKYKVTLEISLFEGVSCDISKAFNCVNHETLVRKLQNYGVTGRALDLLAPYLINRVQRVDVNDMRSSGSVVHIENKECLRNNPSVILGALAVTWDCPMLEWWVQLHAVKCYGEKLKLPCVSATRGNRYACFERGGYTGVKKSKLGVFIV</sequence>